<organism evidence="1 2">
    <name type="scientific">Pluteus cervinus</name>
    <dbReference type="NCBI Taxonomy" id="181527"/>
    <lineage>
        <taxon>Eukaryota</taxon>
        <taxon>Fungi</taxon>
        <taxon>Dikarya</taxon>
        <taxon>Basidiomycota</taxon>
        <taxon>Agaricomycotina</taxon>
        <taxon>Agaricomycetes</taxon>
        <taxon>Agaricomycetidae</taxon>
        <taxon>Agaricales</taxon>
        <taxon>Pluteineae</taxon>
        <taxon>Pluteaceae</taxon>
        <taxon>Pluteus</taxon>
    </lineage>
</organism>
<reference evidence="1 2" key="1">
    <citation type="journal article" date="2019" name="Nat. Ecol. Evol.">
        <title>Megaphylogeny resolves global patterns of mushroom evolution.</title>
        <authorList>
            <person name="Varga T."/>
            <person name="Krizsan K."/>
            <person name="Foldi C."/>
            <person name="Dima B."/>
            <person name="Sanchez-Garcia M."/>
            <person name="Sanchez-Ramirez S."/>
            <person name="Szollosi G.J."/>
            <person name="Szarkandi J.G."/>
            <person name="Papp V."/>
            <person name="Albert L."/>
            <person name="Andreopoulos W."/>
            <person name="Angelini C."/>
            <person name="Antonin V."/>
            <person name="Barry K.W."/>
            <person name="Bougher N.L."/>
            <person name="Buchanan P."/>
            <person name="Buyck B."/>
            <person name="Bense V."/>
            <person name="Catcheside P."/>
            <person name="Chovatia M."/>
            <person name="Cooper J."/>
            <person name="Damon W."/>
            <person name="Desjardin D."/>
            <person name="Finy P."/>
            <person name="Geml J."/>
            <person name="Haridas S."/>
            <person name="Hughes K."/>
            <person name="Justo A."/>
            <person name="Karasinski D."/>
            <person name="Kautmanova I."/>
            <person name="Kiss B."/>
            <person name="Kocsube S."/>
            <person name="Kotiranta H."/>
            <person name="LaButti K.M."/>
            <person name="Lechner B.E."/>
            <person name="Liimatainen K."/>
            <person name="Lipzen A."/>
            <person name="Lukacs Z."/>
            <person name="Mihaltcheva S."/>
            <person name="Morgado L.N."/>
            <person name="Niskanen T."/>
            <person name="Noordeloos M.E."/>
            <person name="Ohm R.A."/>
            <person name="Ortiz-Santana B."/>
            <person name="Ovrebo C."/>
            <person name="Racz N."/>
            <person name="Riley R."/>
            <person name="Savchenko A."/>
            <person name="Shiryaev A."/>
            <person name="Soop K."/>
            <person name="Spirin V."/>
            <person name="Szebenyi C."/>
            <person name="Tomsovsky M."/>
            <person name="Tulloss R.E."/>
            <person name="Uehling J."/>
            <person name="Grigoriev I.V."/>
            <person name="Vagvolgyi C."/>
            <person name="Papp T."/>
            <person name="Martin F.M."/>
            <person name="Miettinen O."/>
            <person name="Hibbett D.S."/>
            <person name="Nagy L.G."/>
        </authorList>
    </citation>
    <scope>NUCLEOTIDE SEQUENCE [LARGE SCALE GENOMIC DNA]</scope>
    <source>
        <strain evidence="1 2">NL-1719</strain>
    </source>
</reference>
<keyword evidence="2" id="KW-1185">Reference proteome</keyword>
<gene>
    <name evidence="1" type="ORF">BDN72DRAFT_963066</name>
</gene>
<proteinExistence type="predicted"/>
<accession>A0ACD3AGL3</accession>
<evidence type="ECO:0000313" key="1">
    <source>
        <dbReference type="EMBL" id="TFK64676.1"/>
    </source>
</evidence>
<name>A0ACD3AGL3_9AGAR</name>
<dbReference type="Proteomes" id="UP000308600">
    <property type="component" value="Unassembled WGS sequence"/>
</dbReference>
<feature type="non-terminal residue" evidence="1">
    <location>
        <position position="289"/>
    </location>
</feature>
<dbReference type="EMBL" id="ML208466">
    <property type="protein sequence ID" value="TFK64676.1"/>
    <property type="molecule type" value="Genomic_DNA"/>
</dbReference>
<sequence length="289" mass="32058">MEKNSAKDSVLRTPELISQILDHLSLPICTLYDLADCKPADRCALQSSLLAAATCCRHFREPALDALWRTMDSFEPIYSMLPIVNHVGLPQMRDCTPDLWDRIGVYAARIRIFIICNRPLHQKKGIPIHTSVFSALIAYRHFLLPRLSVLLIPGRCPPGFLHTSLYFASPVLERIETGADTIVNTPEFESFVLTVSCRTGSLRHLSLKSRPGKLPSSVLKALLAPGLISVTVRNPEPLKETLIALSSLPKLKVLILEGAYDALLGHTPFRGFPVLRELNLQGDARGISH</sequence>
<protein>
    <submittedName>
        <fullName evidence="1">Uncharacterized protein</fullName>
    </submittedName>
</protein>
<evidence type="ECO:0000313" key="2">
    <source>
        <dbReference type="Proteomes" id="UP000308600"/>
    </source>
</evidence>